<dbReference type="GO" id="GO:0005737">
    <property type="term" value="C:cytoplasm"/>
    <property type="evidence" value="ECO:0007669"/>
    <property type="project" value="UniProtKB-ARBA"/>
</dbReference>
<evidence type="ECO:0000256" key="3">
    <source>
        <dbReference type="ARBA" id="ARBA00035294"/>
    </source>
</evidence>
<gene>
    <name evidence="4" type="primary">rpsF</name>
    <name evidence="5" type="ORF">SAMN02745823_00520</name>
</gene>
<evidence type="ECO:0000256" key="1">
    <source>
        <dbReference type="ARBA" id="ARBA00009512"/>
    </source>
</evidence>
<dbReference type="NCBIfam" id="TIGR00166">
    <property type="entry name" value="S6"/>
    <property type="match status" value="1"/>
</dbReference>
<dbReference type="GO" id="GO:0005840">
    <property type="term" value="C:ribosome"/>
    <property type="evidence" value="ECO:0007669"/>
    <property type="project" value="UniProtKB-KW"/>
</dbReference>
<keyword evidence="4" id="KW-0687">Ribonucleoprotein</keyword>
<dbReference type="Proteomes" id="UP000183995">
    <property type="component" value="Unassembled WGS sequence"/>
</dbReference>
<name>A0A1M5UH37_9FIRM</name>
<dbReference type="Gene3D" id="3.30.70.60">
    <property type="match status" value="1"/>
</dbReference>
<dbReference type="InterPro" id="IPR020814">
    <property type="entry name" value="Ribosomal_S6_plastid/chlpt"/>
</dbReference>
<dbReference type="InterPro" id="IPR035980">
    <property type="entry name" value="Ribosomal_bS6_sf"/>
</dbReference>
<accession>A0A1M5UH37</accession>
<dbReference type="InterPro" id="IPR000529">
    <property type="entry name" value="Ribosomal_bS6"/>
</dbReference>
<dbReference type="EMBL" id="FQXV01000001">
    <property type="protein sequence ID" value="SHH62289.1"/>
    <property type="molecule type" value="Genomic_DNA"/>
</dbReference>
<dbReference type="InterPro" id="IPR014717">
    <property type="entry name" value="Transl_elong_EF1B/ribsomal_bS6"/>
</dbReference>
<evidence type="ECO:0000313" key="6">
    <source>
        <dbReference type="Proteomes" id="UP000183995"/>
    </source>
</evidence>
<dbReference type="AlphaFoldDB" id="A0A1M5UH37"/>
<dbReference type="GO" id="GO:0003735">
    <property type="term" value="F:structural constituent of ribosome"/>
    <property type="evidence" value="ECO:0007669"/>
    <property type="project" value="InterPro"/>
</dbReference>
<keyword evidence="6" id="KW-1185">Reference proteome</keyword>
<dbReference type="HAMAP" id="MF_00360">
    <property type="entry name" value="Ribosomal_bS6"/>
    <property type="match status" value="1"/>
</dbReference>
<evidence type="ECO:0000256" key="2">
    <source>
        <dbReference type="ARBA" id="ARBA00035104"/>
    </source>
</evidence>
<dbReference type="GO" id="GO:0070181">
    <property type="term" value="F:small ribosomal subunit rRNA binding"/>
    <property type="evidence" value="ECO:0007669"/>
    <property type="project" value="TreeGrafter"/>
</dbReference>
<dbReference type="OrthoDB" id="9812702at2"/>
<dbReference type="Pfam" id="PF01250">
    <property type="entry name" value="Ribosomal_S6"/>
    <property type="match status" value="1"/>
</dbReference>
<dbReference type="PANTHER" id="PTHR21011">
    <property type="entry name" value="MITOCHONDRIAL 28S RIBOSOMAL PROTEIN S6"/>
    <property type="match status" value="1"/>
</dbReference>
<proteinExistence type="inferred from homology"/>
<keyword evidence="4" id="KW-0694">RNA-binding</keyword>
<dbReference type="GO" id="GO:1990904">
    <property type="term" value="C:ribonucleoprotein complex"/>
    <property type="evidence" value="ECO:0007669"/>
    <property type="project" value="UniProtKB-KW"/>
</dbReference>
<comment type="function">
    <text evidence="2 4">Binds together with bS18 to 16S ribosomal RNA.</text>
</comment>
<reference evidence="5 6" key="1">
    <citation type="submission" date="2016-11" db="EMBL/GenBank/DDBJ databases">
        <authorList>
            <person name="Jaros S."/>
            <person name="Januszkiewicz K."/>
            <person name="Wedrychowicz H."/>
        </authorList>
    </citation>
    <scope>NUCLEOTIDE SEQUENCE [LARGE SCALE GENOMIC DNA]</scope>
    <source>
        <strain evidence="5 6">DSM 10068</strain>
    </source>
</reference>
<comment type="similarity">
    <text evidence="1 4">Belongs to the bacterial ribosomal protein bS6 family.</text>
</comment>
<dbReference type="RefSeq" id="WP_073076265.1">
    <property type="nucleotide sequence ID" value="NZ_FQXV01000001.1"/>
</dbReference>
<evidence type="ECO:0000313" key="5">
    <source>
        <dbReference type="EMBL" id="SHH62289.1"/>
    </source>
</evidence>
<dbReference type="STRING" id="1123282.SAMN02745823_00520"/>
<dbReference type="CDD" id="cd00473">
    <property type="entry name" value="bS6"/>
    <property type="match status" value="1"/>
</dbReference>
<dbReference type="GO" id="GO:0006412">
    <property type="term" value="P:translation"/>
    <property type="evidence" value="ECO:0007669"/>
    <property type="project" value="UniProtKB-UniRule"/>
</dbReference>
<evidence type="ECO:0000256" key="4">
    <source>
        <dbReference type="HAMAP-Rule" id="MF_00360"/>
    </source>
</evidence>
<protein>
    <recommendedName>
        <fullName evidence="3 4">Small ribosomal subunit protein bS6</fullName>
    </recommendedName>
</protein>
<organism evidence="5 6">
    <name type="scientific">Sporobacter termitidis DSM 10068</name>
    <dbReference type="NCBI Taxonomy" id="1123282"/>
    <lineage>
        <taxon>Bacteria</taxon>
        <taxon>Bacillati</taxon>
        <taxon>Bacillota</taxon>
        <taxon>Clostridia</taxon>
        <taxon>Eubacteriales</taxon>
        <taxon>Oscillospiraceae</taxon>
        <taxon>Sporobacter</taxon>
    </lineage>
</organism>
<keyword evidence="4" id="KW-0699">rRNA-binding</keyword>
<sequence length="98" mass="11046">MAKTSANYELMYIIDLDKGEEEISAIVGKFKTLIEANGTLNELEEMGRRKLAYLINDKPDGYYVLARFQSAPEFPAELDRVLKITDGVMRSLITVIGE</sequence>
<keyword evidence="4 5" id="KW-0689">Ribosomal protein</keyword>
<dbReference type="PANTHER" id="PTHR21011:SF1">
    <property type="entry name" value="SMALL RIBOSOMAL SUBUNIT PROTEIN BS6M"/>
    <property type="match status" value="1"/>
</dbReference>
<dbReference type="SUPFAM" id="SSF54995">
    <property type="entry name" value="Ribosomal protein S6"/>
    <property type="match status" value="1"/>
</dbReference>